<dbReference type="STRING" id="1077947.SAMN05216227_100580"/>
<keyword evidence="3" id="KW-1185">Reference proteome</keyword>
<dbReference type="EMBL" id="FOCO01000005">
    <property type="protein sequence ID" value="SEM96623.1"/>
    <property type="molecule type" value="Genomic_DNA"/>
</dbReference>
<evidence type="ECO:0000313" key="3">
    <source>
        <dbReference type="Proteomes" id="UP000183002"/>
    </source>
</evidence>
<gene>
    <name evidence="2" type="ORF">SAMN05216227_100580</name>
</gene>
<evidence type="ECO:0000313" key="2">
    <source>
        <dbReference type="EMBL" id="SEM96623.1"/>
    </source>
</evidence>
<dbReference type="RefSeq" id="WP_050520707.1">
    <property type="nucleotide sequence ID" value="NZ_FOCO01000005.1"/>
</dbReference>
<dbReference type="Proteomes" id="UP000183002">
    <property type="component" value="Unassembled WGS sequence"/>
</dbReference>
<sequence>MTHDVPNLGAPNPRHPSLAARLRARVSGWWHDQSGVASLEFVLVVPILVIIFASALESAMLMTRFVLLEQSVDRVMRELRLGRIPNPTPLLVKQLICEKSVILRDCMSSITLEMMPVDTATWAFPSNQVSCYNREQNIMPALDYNPGASQQVMFMRVCVLQDAMFPYTGIGARLSEDLNGEYRLIAISAYVNEPS</sequence>
<name>A0A1H8CNA3_9RHOB</name>
<keyword evidence="1" id="KW-0472">Membrane</keyword>
<evidence type="ECO:0008006" key="4">
    <source>
        <dbReference type="Google" id="ProtNLM"/>
    </source>
</evidence>
<dbReference type="AlphaFoldDB" id="A0A1H8CNA3"/>
<accession>A0A1H8CNA3</accession>
<protein>
    <recommendedName>
        <fullName evidence="4">TadE-like protein</fullName>
    </recommendedName>
</protein>
<dbReference type="OrthoDB" id="7907064at2"/>
<proteinExistence type="predicted"/>
<organism evidence="2 3">
    <name type="scientific">Pseudorhodobacter antarcticus</name>
    <dbReference type="NCBI Taxonomy" id="1077947"/>
    <lineage>
        <taxon>Bacteria</taxon>
        <taxon>Pseudomonadati</taxon>
        <taxon>Pseudomonadota</taxon>
        <taxon>Alphaproteobacteria</taxon>
        <taxon>Rhodobacterales</taxon>
        <taxon>Paracoccaceae</taxon>
        <taxon>Pseudorhodobacter</taxon>
    </lineage>
</organism>
<feature type="transmembrane region" description="Helical" evidence="1">
    <location>
        <begin position="41"/>
        <end position="67"/>
    </location>
</feature>
<evidence type="ECO:0000256" key="1">
    <source>
        <dbReference type="SAM" id="Phobius"/>
    </source>
</evidence>
<keyword evidence="1" id="KW-1133">Transmembrane helix</keyword>
<keyword evidence="1" id="KW-0812">Transmembrane</keyword>
<reference evidence="2 3" key="1">
    <citation type="submission" date="2016-10" db="EMBL/GenBank/DDBJ databases">
        <authorList>
            <person name="de Groot N.N."/>
        </authorList>
    </citation>
    <scope>NUCLEOTIDE SEQUENCE [LARGE SCALE GENOMIC DNA]</scope>
    <source>
        <strain evidence="2 3">CGMCC 1.10836</strain>
    </source>
</reference>